<keyword evidence="3" id="KW-1185">Reference proteome</keyword>
<feature type="non-terminal residue" evidence="2">
    <location>
        <position position="65"/>
    </location>
</feature>
<evidence type="ECO:0000313" key="2">
    <source>
        <dbReference type="EMBL" id="RWS18457.1"/>
    </source>
</evidence>
<dbReference type="EMBL" id="NCKV01039361">
    <property type="protein sequence ID" value="RWS18457.1"/>
    <property type="molecule type" value="Genomic_DNA"/>
</dbReference>
<comment type="caution">
    <text evidence="2">The sequence shown here is derived from an EMBL/GenBank/DDBJ whole genome shotgun (WGS) entry which is preliminary data.</text>
</comment>
<dbReference type="InterPro" id="IPR033379">
    <property type="entry name" value="Acid_Pase_AS"/>
</dbReference>
<reference evidence="2 3" key="1">
    <citation type="journal article" date="2018" name="Gigascience">
        <title>Genomes of trombidid mites reveal novel predicted allergens and laterally-transferred genes associated with secondary metabolism.</title>
        <authorList>
            <person name="Dong X."/>
            <person name="Chaisiri K."/>
            <person name="Xia D."/>
            <person name="Armstrong S.D."/>
            <person name="Fang Y."/>
            <person name="Donnelly M.J."/>
            <person name="Kadowaki T."/>
            <person name="McGarry J.W."/>
            <person name="Darby A.C."/>
            <person name="Makepeace B.L."/>
        </authorList>
    </citation>
    <scope>NUCLEOTIDE SEQUENCE [LARGE SCALE GENOMIC DNA]</scope>
    <source>
        <strain evidence="2">UoL-UT</strain>
    </source>
</reference>
<evidence type="ECO:0000313" key="3">
    <source>
        <dbReference type="Proteomes" id="UP000288716"/>
    </source>
</evidence>
<dbReference type="Proteomes" id="UP000288716">
    <property type="component" value="Unassembled WGS sequence"/>
</dbReference>
<dbReference type="InterPro" id="IPR029033">
    <property type="entry name" value="His_PPase_superfam"/>
</dbReference>
<gene>
    <name evidence="2" type="ORF">B4U80_15025</name>
</gene>
<protein>
    <recommendedName>
        <fullName evidence="4">Lysosomal acid phosphatase-like protein</fullName>
    </recommendedName>
</protein>
<dbReference type="GO" id="GO:0016791">
    <property type="term" value="F:phosphatase activity"/>
    <property type="evidence" value="ECO:0007669"/>
    <property type="project" value="UniProtKB-ARBA"/>
</dbReference>
<evidence type="ECO:0008006" key="4">
    <source>
        <dbReference type="Google" id="ProtNLM"/>
    </source>
</evidence>
<organism evidence="2 3">
    <name type="scientific">Leptotrombidium deliense</name>
    <dbReference type="NCBI Taxonomy" id="299467"/>
    <lineage>
        <taxon>Eukaryota</taxon>
        <taxon>Metazoa</taxon>
        <taxon>Ecdysozoa</taxon>
        <taxon>Arthropoda</taxon>
        <taxon>Chelicerata</taxon>
        <taxon>Arachnida</taxon>
        <taxon>Acari</taxon>
        <taxon>Acariformes</taxon>
        <taxon>Trombidiformes</taxon>
        <taxon>Prostigmata</taxon>
        <taxon>Anystina</taxon>
        <taxon>Parasitengona</taxon>
        <taxon>Trombiculoidea</taxon>
        <taxon>Trombiculidae</taxon>
        <taxon>Leptotrombidium</taxon>
    </lineage>
</organism>
<evidence type="ECO:0000256" key="1">
    <source>
        <dbReference type="SAM" id="SignalP"/>
    </source>
</evidence>
<name>A0A443RT37_9ACAR</name>
<dbReference type="AlphaFoldDB" id="A0A443RT37"/>
<dbReference type="SUPFAM" id="SSF53254">
    <property type="entry name" value="Phosphoglycerate mutase-like"/>
    <property type="match status" value="1"/>
</dbReference>
<proteinExistence type="predicted"/>
<sequence>MTVSVKSFLIIVTVIFVSSNIKLSSASLESVILLHRHGDRAPLRAIPNDSNNEHWLAYGLGGLTE</sequence>
<feature type="signal peptide" evidence="1">
    <location>
        <begin position="1"/>
        <end position="26"/>
    </location>
</feature>
<dbReference type="PROSITE" id="PS00616">
    <property type="entry name" value="HIS_ACID_PHOSPHAT_1"/>
    <property type="match status" value="1"/>
</dbReference>
<feature type="chain" id="PRO_5019253356" description="Lysosomal acid phosphatase-like protein" evidence="1">
    <location>
        <begin position="27"/>
        <end position="65"/>
    </location>
</feature>
<keyword evidence="1" id="KW-0732">Signal</keyword>
<dbReference type="Gene3D" id="3.40.50.1240">
    <property type="entry name" value="Phosphoglycerate mutase-like"/>
    <property type="match status" value="1"/>
</dbReference>
<dbReference type="OrthoDB" id="6418769at2759"/>
<dbReference type="VEuPathDB" id="VectorBase:LDEU013583"/>
<accession>A0A443RT37</accession>